<dbReference type="RefSeq" id="WP_207614379.1">
    <property type="nucleotide sequence ID" value="NZ_JAFNLL010000002.1"/>
</dbReference>
<reference evidence="1" key="1">
    <citation type="submission" date="2021-03" db="EMBL/GenBank/DDBJ databases">
        <title>A new species, PO-11, isolated from a karst cave deposit.</title>
        <authorList>
            <person name="Zhaoxiaoyong W."/>
        </authorList>
    </citation>
    <scope>NUCLEOTIDE SEQUENCE</scope>
    <source>
        <strain evidence="1">PO-11</strain>
    </source>
</reference>
<evidence type="ECO:0000313" key="1">
    <source>
        <dbReference type="EMBL" id="MBO1266632.1"/>
    </source>
</evidence>
<evidence type="ECO:0000313" key="2">
    <source>
        <dbReference type="Proteomes" id="UP000664164"/>
    </source>
</evidence>
<comment type="caution">
    <text evidence="1">The sequence shown here is derived from an EMBL/GenBank/DDBJ whole genome shotgun (WGS) entry which is preliminary data.</text>
</comment>
<dbReference type="Proteomes" id="UP000664164">
    <property type="component" value="Unassembled WGS sequence"/>
</dbReference>
<accession>A0A939HEQ8</accession>
<organism evidence="1 2">
    <name type="scientific">Arthrobacter cavernae</name>
    <dbReference type="NCBI Taxonomy" id="2817681"/>
    <lineage>
        <taxon>Bacteria</taxon>
        <taxon>Bacillati</taxon>
        <taxon>Actinomycetota</taxon>
        <taxon>Actinomycetes</taxon>
        <taxon>Micrococcales</taxon>
        <taxon>Micrococcaceae</taxon>
        <taxon>Arthrobacter</taxon>
    </lineage>
</organism>
<gene>
    <name evidence="1" type="ORF">J1902_01315</name>
</gene>
<sequence>MDRVAEAKHLLLPFNRPEYFSVPEALLSALAWRAYEIASDADVSKPVGLMYKADAKETQYLSLRPTKPQGTAAESLGHGLKKLSLNTAASDLVLGEAVASSVMGIRIEKTGNQPSSPMTPALALMQDPRGVLVKKGPPDFASIIESLFTVGHAPGGPAVSATQLWLRAADRRLELDPLLNAIDASMMSTVFEDRCTRRGSFPIAEDSVDWCGFYPETPYEWFAKSWAALTSKEWVEALPARVWVDWATTVLRLAMGLGFLWEYAWYEALGAAIIQDSVPETFQELRTTVRSPLPWQSSRSSISVRDVGSTIKWRISRGERIRKSLKERLNELGGQQDAMEFLRSAAESDFRRSLAAEVADKKEAGKLVWETVKYGLQVRESSGPFTDYYGILKTRGRRYLVIDPGTEWIAVVASLTCGTPGSQCNVGDVLRDLTILGMRPELGDLVSLLERAGMARGSADADHAVIVESAF</sequence>
<keyword evidence="2" id="KW-1185">Reference proteome</keyword>
<name>A0A939HEQ8_9MICC</name>
<protein>
    <submittedName>
        <fullName evidence="1">Uncharacterized protein</fullName>
    </submittedName>
</protein>
<dbReference type="AlphaFoldDB" id="A0A939HEQ8"/>
<dbReference type="EMBL" id="JAFNLL010000002">
    <property type="protein sequence ID" value="MBO1266632.1"/>
    <property type="molecule type" value="Genomic_DNA"/>
</dbReference>
<proteinExistence type="predicted"/>